<keyword evidence="2" id="KW-1185">Reference proteome</keyword>
<organism evidence="1 2">
    <name type="scientific">Luteolibacter flavescens</name>
    <dbReference type="NCBI Taxonomy" id="1859460"/>
    <lineage>
        <taxon>Bacteria</taxon>
        <taxon>Pseudomonadati</taxon>
        <taxon>Verrucomicrobiota</taxon>
        <taxon>Verrucomicrobiia</taxon>
        <taxon>Verrucomicrobiales</taxon>
        <taxon>Verrucomicrobiaceae</taxon>
        <taxon>Luteolibacter</taxon>
    </lineage>
</organism>
<name>A0ABT3FRT8_9BACT</name>
<sequence length="118" mass="13183">MNLLQAEKLAARGLWNEAKAAIYSLPRPKRKGRQALRILVRIFRETREWTRGSELAAKLATGSPLDRQAAASFYHGEAAALVEIGQFDEARSAVAASCSAWPEARRVVLDDKRFDCLR</sequence>
<evidence type="ECO:0008006" key="3">
    <source>
        <dbReference type="Google" id="ProtNLM"/>
    </source>
</evidence>
<dbReference type="EMBL" id="JAPDDS010000008">
    <property type="protein sequence ID" value="MCW1886019.1"/>
    <property type="molecule type" value="Genomic_DNA"/>
</dbReference>
<evidence type="ECO:0000313" key="1">
    <source>
        <dbReference type="EMBL" id="MCW1886019.1"/>
    </source>
</evidence>
<dbReference type="Proteomes" id="UP001207930">
    <property type="component" value="Unassembled WGS sequence"/>
</dbReference>
<gene>
    <name evidence="1" type="ORF">OKA04_14875</name>
</gene>
<accession>A0ABT3FRT8</accession>
<reference evidence="1 2" key="1">
    <citation type="submission" date="2022-10" db="EMBL/GenBank/DDBJ databases">
        <title>Luteolibacter flavescens strain MCCC 1K03193, whole genome shotgun sequencing project.</title>
        <authorList>
            <person name="Zhao G."/>
            <person name="Shen L."/>
        </authorList>
    </citation>
    <scope>NUCLEOTIDE SEQUENCE [LARGE SCALE GENOMIC DNA]</scope>
    <source>
        <strain evidence="1 2">MCCC 1K03193</strain>
    </source>
</reference>
<protein>
    <recommendedName>
        <fullName evidence="3">Tetratricopeptide repeat protein</fullName>
    </recommendedName>
</protein>
<comment type="caution">
    <text evidence="1">The sequence shown here is derived from an EMBL/GenBank/DDBJ whole genome shotgun (WGS) entry which is preliminary data.</text>
</comment>
<evidence type="ECO:0000313" key="2">
    <source>
        <dbReference type="Proteomes" id="UP001207930"/>
    </source>
</evidence>
<dbReference type="RefSeq" id="WP_264501976.1">
    <property type="nucleotide sequence ID" value="NZ_JAPDDS010000008.1"/>
</dbReference>
<proteinExistence type="predicted"/>